<dbReference type="OrthoDB" id="1354274at2"/>
<keyword evidence="2" id="KW-1185">Reference proteome</keyword>
<dbReference type="RefSeq" id="WP_114677373.1">
    <property type="nucleotide sequence ID" value="NZ_CP031188.1"/>
</dbReference>
<sequence>MKEIEQIYHNDFGVAFHWVKDDEVLTSRVQLIFKETGFYLEPHELDEFKMLVNATCTQYDCSDCFYKQSCHKMLLKTPINEVDLAVTQKELYLIKDLMEGALFNLNLNNYINNLSSN</sequence>
<gene>
    <name evidence="1" type="ORF">DVK85_04955</name>
</gene>
<proteinExistence type="predicted"/>
<name>A0A345HAK3_9FLAO</name>
<dbReference type="KEGG" id="fat:DVK85_04955"/>
<accession>A0A345HAK3</accession>
<organism evidence="1 2">
    <name type="scientific">Flavobacterium arcticum</name>
    <dbReference type="NCBI Taxonomy" id="1784713"/>
    <lineage>
        <taxon>Bacteria</taxon>
        <taxon>Pseudomonadati</taxon>
        <taxon>Bacteroidota</taxon>
        <taxon>Flavobacteriia</taxon>
        <taxon>Flavobacteriales</taxon>
        <taxon>Flavobacteriaceae</taxon>
        <taxon>Flavobacterium</taxon>
    </lineage>
</organism>
<reference evidence="1 2" key="1">
    <citation type="submission" date="2018-07" db="EMBL/GenBank/DDBJ databases">
        <title>Complete genome sequence of Flavobacterium arcticum type strain SM1502T.</title>
        <authorList>
            <person name="Li Y."/>
            <person name="Li D.-D."/>
        </authorList>
    </citation>
    <scope>NUCLEOTIDE SEQUENCE [LARGE SCALE GENOMIC DNA]</scope>
    <source>
        <strain evidence="1 2">SM1502</strain>
    </source>
</reference>
<dbReference type="AlphaFoldDB" id="A0A345HAK3"/>
<dbReference type="EMBL" id="CP031188">
    <property type="protein sequence ID" value="AXG73613.1"/>
    <property type="molecule type" value="Genomic_DNA"/>
</dbReference>
<protein>
    <submittedName>
        <fullName evidence="1">Uncharacterized protein</fullName>
    </submittedName>
</protein>
<evidence type="ECO:0000313" key="1">
    <source>
        <dbReference type="EMBL" id="AXG73613.1"/>
    </source>
</evidence>
<evidence type="ECO:0000313" key="2">
    <source>
        <dbReference type="Proteomes" id="UP000253951"/>
    </source>
</evidence>
<dbReference type="Proteomes" id="UP000253951">
    <property type="component" value="Chromosome"/>
</dbReference>